<feature type="compositionally biased region" description="Polar residues" evidence="4">
    <location>
        <begin position="37"/>
        <end position="47"/>
    </location>
</feature>
<dbReference type="AlphaFoldDB" id="L1K249"/>
<protein>
    <recommendedName>
        <fullName evidence="5">Tetratricopeptide repeat protein 21A/21B fifth ARM repeats domain-containing protein</fullName>
    </recommendedName>
</protein>
<feature type="repeat" description="TPR" evidence="3">
    <location>
        <begin position="168"/>
        <end position="201"/>
    </location>
</feature>
<evidence type="ECO:0000259" key="5">
    <source>
        <dbReference type="Pfam" id="PF25064"/>
    </source>
</evidence>
<reference evidence="6 8" key="1">
    <citation type="journal article" date="2012" name="Nature">
        <title>Algal genomes reveal evolutionary mosaicism and the fate of nucleomorphs.</title>
        <authorList>
            <consortium name="DOE Joint Genome Institute"/>
            <person name="Curtis B.A."/>
            <person name="Tanifuji G."/>
            <person name="Burki F."/>
            <person name="Gruber A."/>
            <person name="Irimia M."/>
            <person name="Maruyama S."/>
            <person name="Arias M.C."/>
            <person name="Ball S.G."/>
            <person name="Gile G.H."/>
            <person name="Hirakawa Y."/>
            <person name="Hopkins J.F."/>
            <person name="Kuo A."/>
            <person name="Rensing S.A."/>
            <person name="Schmutz J."/>
            <person name="Symeonidi A."/>
            <person name="Elias M."/>
            <person name="Eveleigh R.J."/>
            <person name="Herman E.K."/>
            <person name="Klute M.J."/>
            <person name="Nakayama T."/>
            <person name="Obornik M."/>
            <person name="Reyes-Prieto A."/>
            <person name="Armbrust E.V."/>
            <person name="Aves S.J."/>
            <person name="Beiko R.G."/>
            <person name="Coutinho P."/>
            <person name="Dacks J.B."/>
            <person name="Durnford D.G."/>
            <person name="Fast N.M."/>
            <person name="Green B.R."/>
            <person name="Grisdale C.J."/>
            <person name="Hempel F."/>
            <person name="Henrissat B."/>
            <person name="Hoppner M.P."/>
            <person name="Ishida K."/>
            <person name="Kim E."/>
            <person name="Koreny L."/>
            <person name="Kroth P.G."/>
            <person name="Liu Y."/>
            <person name="Malik S.B."/>
            <person name="Maier U.G."/>
            <person name="McRose D."/>
            <person name="Mock T."/>
            <person name="Neilson J.A."/>
            <person name="Onodera N.T."/>
            <person name="Poole A.M."/>
            <person name="Pritham E.J."/>
            <person name="Richards T.A."/>
            <person name="Rocap G."/>
            <person name="Roy S.W."/>
            <person name="Sarai C."/>
            <person name="Schaack S."/>
            <person name="Shirato S."/>
            <person name="Slamovits C.H."/>
            <person name="Spencer D.F."/>
            <person name="Suzuki S."/>
            <person name="Worden A.Z."/>
            <person name="Zauner S."/>
            <person name="Barry K."/>
            <person name="Bell C."/>
            <person name="Bharti A.K."/>
            <person name="Crow J.A."/>
            <person name="Grimwood J."/>
            <person name="Kramer R."/>
            <person name="Lindquist E."/>
            <person name="Lucas S."/>
            <person name="Salamov A."/>
            <person name="McFadden G.I."/>
            <person name="Lane C.E."/>
            <person name="Keeling P.J."/>
            <person name="Gray M.W."/>
            <person name="Grigoriev I.V."/>
            <person name="Archibald J.M."/>
        </authorList>
    </citation>
    <scope>NUCLEOTIDE SEQUENCE</scope>
    <source>
        <strain evidence="6 8">CCMP2712</strain>
    </source>
</reference>
<dbReference type="SMART" id="SM00028">
    <property type="entry name" value="TPR"/>
    <property type="match status" value="3"/>
</dbReference>
<dbReference type="PANTHER" id="PTHR45586">
    <property type="entry name" value="TPR REPEAT-CONTAINING PROTEIN PA4667"/>
    <property type="match status" value="1"/>
</dbReference>
<sequence>MPSEESGQLRPDQVALALENLGHLLGDEGTDHGPAGGTSSPTRTSRAGSAAIRGRTRVDSSARPPEFINLAREKAKHKKGKDSNDLRRLIAHGINEPTLRKRIESKAVDQATVDRVRSDFEPHDKLTEEELANLDALVEKAHAMHTSRDDKGAERIYSQVLEKDPVNYECLTNLAKISYSRGDLEKASELFERAIVVRPQHDKTVYHLAIVLYDMRNYERSKALFEEVVHGYNEESEWEKCDKSTYHNCIAMLGLIHQNVLNDFEKARILYSTVLKSDPEHILTLDHKCSLLVKTDEREEAAKLHKHICDLDPNHTKKACPYLDSLFPNTSDLFHDCIPLEVEEPEEENLSFSGTSSTEVNPVIARWRTLHQAETVLSDMGFVLVGGGALQRATGLGPEIQTWRGMFLSLE</sequence>
<accession>L1K249</accession>
<dbReference type="Gene3D" id="1.25.40.10">
    <property type="entry name" value="Tetratricopeptide repeat domain"/>
    <property type="match status" value="2"/>
</dbReference>
<keyword evidence="1" id="KW-0677">Repeat</keyword>
<keyword evidence="8" id="KW-1185">Reference proteome</keyword>
<dbReference type="PaxDb" id="55529-EKX54443"/>
<gene>
    <name evidence="6" type="ORF">GUITHDRAFT_160669</name>
</gene>
<dbReference type="OrthoDB" id="439046at2759"/>
<keyword evidence="2 3" id="KW-0802">TPR repeat</keyword>
<evidence type="ECO:0000256" key="2">
    <source>
        <dbReference type="ARBA" id="ARBA00022803"/>
    </source>
</evidence>
<dbReference type="HOGENOM" id="CLU_669874_0_0_1"/>
<dbReference type="PANTHER" id="PTHR45586:SF1">
    <property type="entry name" value="LIPOPOLYSACCHARIDE ASSEMBLY PROTEIN B"/>
    <property type="match status" value="1"/>
</dbReference>
<dbReference type="InterPro" id="IPR011990">
    <property type="entry name" value="TPR-like_helical_dom_sf"/>
</dbReference>
<evidence type="ECO:0000313" key="6">
    <source>
        <dbReference type="EMBL" id="EKX54443.1"/>
    </source>
</evidence>
<dbReference type="Proteomes" id="UP000011087">
    <property type="component" value="Unassembled WGS sequence"/>
</dbReference>
<evidence type="ECO:0000313" key="7">
    <source>
        <dbReference type="EnsemblProtists" id="EKX54443"/>
    </source>
</evidence>
<evidence type="ECO:0000256" key="3">
    <source>
        <dbReference type="PROSITE-ProRule" id="PRU00339"/>
    </source>
</evidence>
<dbReference type="EnsemblProtists" id="EKX54443">
    <property type="protein sequence ID" value="EKX54443"/>
    <property type="gene ID" value="GUITHDRAFT_160669"/>
</dbReference>
<dbReference type="RefSeq" id="XP_005841423.1">
    <property type="nucleotide sequence ID" value="XM_005841366.1"/>
</dbReference>
<dbReference type="InterPro" id="IPR056835">
    <property type="entry name" value="ARM_TT21_5th"/>
</dbReference>
<dbReference type="KEGG" id="gtt:GUITHDRAFT_160669"/>
<evidence type="ECO:0000256" key="1">
    <source>
        <dbReference type="ARBA" id="ARBA00022737"/>
    </source>
</evidence>
<reference evidence="8" key="2">
    <citation type="submission" date="2012-11" db="EMBL/GenBank/DDBJ databases">
        <authorList>
            <person name="Kuo A."/>
            <person name="Curtis B.A."/>
            <person name="Tanifuji G."/>
            <person name="Burki F."/>
            <person name="Gruber A."/>
            <person name="Irimia M."/>
            <person name="Maruyama S."/>
            <person name="Arias M.C."/>
            <person name="Ball S.G."/>
            <person name="Gile G.H."/>
            <person name="Hirakawa Y."/>
            <person name="Hopkins J.F."/>
            <person name="Rensing S.A."/>
            <person name="Schmutz J."/>
            <person name="Symeonidi A."/>
            <person name="Elias M."/>
            <person name="Eveleigh R.J."/>
            <person name="Herman E.K."/>
            <person name="Klute M.J."/>
            <person name="Nakayama T."/>
            <person name="Obornik M."/>
            <person name="Reyes-Prieto A."/>
            <person name="Armbrust E.V."/>
            <person name="Aves S.J."/>
            <person name="Beiko R.G."/>
            <person name="Coutinho P."/>
            <person name="Dacks J.B."/>
            <person name="Durnford D.G."/>
            <person name="Fast N.M."/>
            <person name="Green B.R."/>
            <person name="Grisdale C."/>
            <person name="Hempe F."/>
            <person name="Henrissat B."/>
            <person name="Hoppner M.P."/>
            <person name="Ishida K.-I."/>
            <person name="Kim E."/>
            <person name="Koreny L."/>
            <person name="Kroth P.G."/>
            <person name="Liu Y."/>
            <person name="Malik S.-B."/>
            <person name="Maier U.G."/>
            <person name="McRose D."/>
            <person name="Mock T."/>
            <person name="Neilson J.A."/>
            <person name="Onodera N.T."/>
            <person name="Poole A.M."/>
            <person name="Pritham E.J."/>
            <person name="Richards T.A."/>
            <person name="Rocap G."/>
            <person name="Roy S.W."/>
            <person name="Sarai C."/>
            <person name="Schaack S."/>
            <person name="Shirato S."/>
            <person name="Slamovits C.H."/>
            <person name="Spencer D.F."/>
            <person name="Suzuki S."/>
            <person name="Worden A.Z."/>
            <person name="Zauner S."/>
            <person name="Barry K."/>
            <person name="Bell C."/>
            <person name="Bharti A.K."/>
            <person name="Crow J.A."/>
            <person name="Grimwood J."/>
            <person name="Kramer R."/>
            <person name="Lindquist E."/>
            <person name="Lucas S."/>
            <person name="Salamov A."/>
            <person name="McFadden G.I."/>
            <person name="Lane C.E."/>
            <person name="Keeling P.J."/>
            <person name="Gray M.W."/>
            <person name="Grigoriev I.V."/>
            <person name="Archibald J.M."/>
        </authorList>
    </citation>
    <scope>NUCLEOTIDE SEQUENCE</scope>
    <source>
        <strain evidence="8">CCMP2712</strain>
    </source>
</reference>
<feature type="region of interest" description="Disordered" evidence="4">
    <location>
        <begin position="21"/>
        <end position="61"/>
    </location>
</feature>
<dbReference type="SUPFAM" id="SSF48452">
    <property type="entry name" value="TPR-like"/>
    <property type="match status" value="1"/>
</dbReference>
<dbReference type="GeneID" id="17311206"/>
<dbReference type="Pfam" id="PF25064">
    <property type="entry name" value="ARM_TT21_5th"/>
    <property type="match status" value="1"/>
</dbReference>
<dbReference type="EMBL" id="JH992967">
    <property type="protein sequence ID" value="EKX54443.1"/>
    <property type="molecule type" value="Genomic_DNA"/>
</dbReference>
<proteinExistence type="predicted"/>
<organism evidence="6">
    <name type="scientific">Guillardia theta (strain CCMP2712)</name>
    <name type="common">Cryptophyte</name>
    <dbReference type="NCBI Taxonomy" id="905079"/>
    <lineage>
        <taxon>Eukaryota</taxon>
        <taxon>Cryptophyceae</taxon>
        <taxon>Pyrenomonadales</taxon>
        <taxon>Geminigeraceae</taxon>
        <taxon>Guillardia</taxon>
    </lineage>
</organism>
<dbReference type="InterPro" id="IPR019734">
    <property type="entry name" value="TPR_rpt"/>
</dbReference>
<dbReference type="PROSITE" id="PS50005">
    <property type="entry name" value="TPR"/>
    <property type="match status" value="1"/>
</dbReference>
<evidence type="ECO:0000313" key="8">
    <source>
        <dbReference type="Proteomes" id="UP000011087"/>
    </source>
</evidence>
<evidence type="ECO:0000256" key="4">
    <source>
        <dbReference type="SAM" id="MobiDB-lite"/>
    </source>
</evidence>
<name>L1K249_GUITC</name>
<dbReference type="InterPro" id="IPR051012">
    <property type="entry name" value="CellSynth/LPSAsmb/PSIAsmb"/>
</dbReference>
<feature type="domain" description="Tetratricopeptide repeat protein 21A/21B fifth ARM repeats" evidence="5">
    <location>
        <begin position="142"/>
        <end position="224"/>
    </location>
</feature>
<reference evidence="7" key="3">
    <citation type="submission" date="2016-03" db="UniProtKB">
        <authorList>
            <consortium name="EnsemblProtists"/>
        </authorList>
    </citation>
    <scope>IDENTIFICATION</scope>
</reference>